<dbReference type="InterPro" id="IPR005033">
    <property type="entry name" value="YEATS"/>
</dbReference>
<dbReference type="Pfam" id="PF03366">
    <property type="entry name" value="YEATS"/>
    <property type="match status" value="1"/>
</dbReference>
<accession>A0A093V4J1</accession>
<dbReference type="PROSITE" id="PS51037">
    <property type="entry name" value="YEATS"/>
    <property type="match status" value="1"/>
</dbReference>
<dbReference type="CDD" id="cd16908">
    <property type="entry name" value="YEATS_Yaf9_like"/>
    <property type="match status" value="1"/>
</dbReference>
<keyword evidence="6" id="KW-0175">Coiled coil</keyword>
<dbReference type="eggNOG" id="KOG3149">
    <property type="taxonomic scope" value="Eukaryota"/>
</dbReference>
<protein>
    <recommendedName>
        <fullName evidence="1">Protein AF-9 homolog</fullName>
    </recommendedName>
</protein>
<evidence type="ECO:0000256" key="2">
    <source>
        <dbReference type="ARBA" id="ARBA00023015"/>
    </source>
</evidence>
<dbReference type="GO" id="GO:0000785">
    <property type="term" value="C:chromatin"/>
    <property type="evidence" value="ECO:0007669"/>
    <property type="project" value="UniProtKB-ARBA"/>
</dbReference>
<dbReference type="PANTHER" id="PTHR47573">
    <property type="entry name" value="PROTEIN AF-9 HOMOLOG"/>
    <property type="match status" value="1"/>
</dbReference>
<reference evidence="9" key="1">
    <citation type="journal article" date="2014" name="PLoS Genet.">
        <title>Signature Gene Expression Reveals Novel Clues to the Molecular Mechanisms of Dimorphic Transition in Penicillium marneffei.</title>
        <authorList>
            <person name="Yang E."/>
            <person name="Wang G."/>
            <person name="Cai J."/>
            <person name="Woo P.C."/>
            <person name="Lau S.K."/>
            <person name="Yuen K.-Y."/>
            <person name="Chow W.-N."/>
            <person name="Lin X."/>
        </authorList>
    </citation>
    <scope>NUCLEOTIDE SEQUENCE [LARGE SCALE GENOMIC DNA]</scope>
    <source>
        <strain evidence="9">PM1</strain>
    </source>
</reference>
<evidence type="ECO:0000256" key="4">
    <source>
        <dbReference type="ARBA" id="ARBA00023242"/>
    </source>
</evidence>
<comment type="caution">
    <text evidence="9">The sequence shown here is derived from an EMBL/GenBank/DDBJ whole genome shotgun (WGS) entry which is preliminary data.</text>
</comment>
<dbReference type="InterPro" id="IPR038704">
    <property type="entry name" value="YEAST_sf"/>
</dbReference>
<dbReference type="Gene3D" id="2.60.40.1970">
    <property type="entry name" value="YEATS domain"/>
    <property type="match status" value="1"/>
</dbReference>
<evidence type="ECO:0000256" key="3">
    <source>
        <dbReference type="ARBA" id="ARBA00023163"/>
    </source>
</evidence>
<name>A0A093V4J1_TALMA</name>
<dbReference type="EMBL" id="JPOX01000016">
    <property type="protein sequence ID" value="KFX47075.1"/>
    <property type="molecule type" value="Genomic_DNA"/>
</dbReference>
<feature type="region of interest" description="Disordered" evidence="7">
    <location>
        <begin position="200"/>
        <end position="224"/>
    </location>
</feature>
<evidence type="ECO:0000313" key="9">
    <source>
        <dbReference type="EMBL" id="KFX47075.1"/>
    </source>
</evidence>
<evidence type="ECO:0000256" key="7">
    <source>
        <dbReference type="SAM" id="MobiDB-lite"/>
    </source>
</evidence>
<gene>
    <name evidence="9" type="ORF">GQ26_0161210</name>
</gene>
<dbReference type="AlphaFoldDB" id="A0A093V4J1"/>
<comment type="subcellular location">
    <subcellularLocation>
        <location evidence="5">Nucleus</location>
    </subcellularLocation>
</comment>
<keyword evidence="4 5" id="KW-0539">Nucleus</keyword>
<dbReference type="HOGENOM" id="CLU_051385_2_0_1"/>
<evidence type="ECO:0000256" key="6">
    <source>
        <dbReference type="SAM" id="Coils"/>
    </source>
</evidence>
<keyword evidence="3" id="KW-0804">Transcription</keyword>
<feature type="coiled-coil region" evidence="6">
    <location>
        <begin position="229"/>
        <end position="263"/>
    </location>
</feature>
<organism evidence="9">
    <name type="scientific">Talaromyces marneffei PM1</name>
    <dbReference type="NCBI Taxonomy" id="1077442"/>
    <lineage>
        <taxon>Eukaryota</taxon>
        <taxon>Fungi</taxon>
        <taxon>Dikarya</taxon>
        <taxon>Ascomycota</taxon>
        <taxon>Pezizomycotina</taxon>
        <taxon>Eurotiomycetes</taxon>
        <taxon>Eurotiomycetidae</taxon>
        <taxon>Eurotiales</taxon>
        <taxon>Trichocomaceae</taxon>
        <taxon>Talaromyces</taxon>
        <taxon>Talaromyces sect. Talaromyces</taxon>
    </lineage>
</organism>
<feature type="domain" description="YEATS" evidence="8">
    <location>
        <begin position="30"/>
        <end position="181"/>
    </location>
</feature>
<proteinExistence type="predicted"/>
<dbReference type="PANTHER" id="PTHR47573:SF1">
    <property type="entry name" value="PROTEIN AF-9 HOMOLOG"/>
    <property type="match status" value="1"/>
</dbReference>
<keyword evidence="2" id="KW-0805">Transcription regulation</keyword>
<evidence type="ECO:0000256" key="1">
    <source>
        <dbReference type="ARBA" id="ARBA00022408"/>
    </source>
</evidence>
<dbReference type="GO" id="GO:0005634">
    <property type="term" value="C:nucleus"/>
    <property type="evidence" value="ECO:0007669"/>
    <property type="project" value="UniProtKB-SubCell"/>
</dbReference>
<sequence>MPAPTGTKRVRGVSVYRPFGKPTTNPQSPIQPKLKILTSTVFGSEAYPFDPENKPANAPPDHTHQWRVFVKGVNGEDITYWLRKVQFKLHETYAQSVRTIEQPPFEVAETGWGEFEIQIKLYFVPESNEKPQTLWHSLKLHPYGEDVEGKRERREKVVSQNYEEVIFNEPVEQFYDILTGGGNANQQIKAKSGKAKQALTQSGGGRTAEIPDGDSPGNPYSKATEHAELERLGNAMKTVDQMIKEEKDRLVEREKRLAELKETEGVPVVTKKK</sequence>
<evidence type="ECO:0000256" key="5">
    <source>
        <dbReference type="PROSITE-ProRule" id="PRU00376"/>
    </source>
</evidence>
<dbReference type="GO" id="GO:0006355">
    <property type="term" value="P:regulation of DNA-templated transcription"/>
    <property type="evidence" value="ECO:0007669"/>
    <property type="project" value="InterPro"/>
</dbReference>
<evidence type="ECO:0000259" key="8">
    <source>
        <dbReference type="PROSITE" id="PS51037"/>
    </source>
</evidence>
<dbReference type="InterPro" id="IPR055129">
    <property type="entry name" value="YEATS_dom"/>
</dbReference>